<accession>Q4TDS3</accession>
<organism evidence="1">
    <name type="scientific">Tetraodon nigroviridis</name>
    <name type="common">Spotted green pufferfish</name>
    <name type="synonym">Chelonodon nigroviridis</name>
    <dbReference type="NCBI Taxonomy" id="99883"/>
    <lineage>
        <taxon>Eukaryota</taxon>
        <taxon>Metazoa</taxon>
        <taxon>Chordata</taxon>
        <taxon>Craniata</taxon>
        <taxon>Vertebrata</taxon>
        <taxon>Euteleostomi</taxon>
        <taxon>Actinopterygii</taxon>
        <taxon>Neopterygii</taxon>
        <taxon>Teleostei</taxon>
        <taxon>Neoteleostei</taxon>
        <taxon>Acanthomorphata</taxon>
        <taxon>Eupercaria</taxon>
        <taxon>Tetraodontiformes</taxon>
        <taxon>Tetradontoidea</taxon>
        <taxon>Tetraodontidae</taxon>
        <taxon>Tetraodon</taxon>
    </lineage>
</organism>
<gene>
    <name evidence="1" type="ORF">GSTENG00002650001</name>
</gene>
<sequence>DQYADAFLHDDNMNFRVNLHRMVSLGPA</sequence>
<reference evidence="1" key="2">
    <citation type="submission" date="2004-02" db="EMBL/GenBank/DDBJ databases">
        <authorList>
            <consortium name="Genoscope"/>
            <consortium name="Whitehead Institute Centre for Genome Research"/>
        </authorList>
    </citation>
    <scope>NUCLEOTIDE SEQUENCE</scope>
</reference>
<dbReference type="KEGG" id="tng:GSTEN00002650G001"/>
<name>Q4TDS3_TETNG</name>
<evidence type="ECO:0000313" key="1">
    <source>
        <dbReference type="EMBL" id="CAF88959.1"/>
    </source>
</evidence>
<feature type="non-terminal residue" evidence="1">
    <location>
        <position position="1"/>
    </location>
</feature>
<protein>
    <submittedName>
        <fullName evidence="1">(spotted green pufferfish) hypothetical protein</fullName>
    </submittedName>
</protein>
<dbReference type="AlphaFoldDB" id="Q4TDS3"/>
<dbReference type="EMBL" id="CAAE01006071">
    <property type="protein sequence ID" value="CAF88959.1"/>
    <property type="molecule type" value="Genomic_DNA"/>
</dbReference>
<proteinExistence type="predicted"/>
<reference evidence="1" key="1">
    <citation type="journal article" date="2004" name="Nature">
        <title>Genome duplication in the teleost fish Tetraodon nigroviridis reveals the early vertebrate proto-karyotype.</title>
        <authorList>
            <person name="Jaillon O."/>
            <person name="Aury J.-M."/>
            <person name="Brunet F."/>
            <person name="Petit J.-L."/>
            <person name="Stange-Thomann N."/>
            <person name="Mauceli E."/>
            <person name="Bouneau L."/>
            <person name="Fischer C."/>
            <person name="Ozouf-Costaz C."/>
            <person name="Bernot A."/>
            <person name="Nicaud S."/>
            <person name="Jaffe D."/>
            <person name="Fisher S."/>
            <person name="Lutfalla G."/>
            <person name="Dossat C."/>
            <person name="Segurens B."/>
            <person name="Dasilva C."/>
            <person name="Salanoubat M."/>
            <person name="Levy M."/>
            <person name="Boudet N."/>
            <person name="Castellano S."/>
            <person name="Anthouard V."/>
            <person name="Jubin C."/>
            <person name="Castelli V."/>
            <person name="Katinka M."/>
            <person name="Vacherie B."/>
            <person name="Biemont C."/>
            <person name="Skalli Z."/>
            <person name="Cattolico L."/>
            <person name="Poulain J."/>
            <person name="De Berardinis V."/>
            <person name="Cruaud C."/>
            <person name="Duprat S."/>
            <person name="Brottier P."/>
            <person name="Coutanceau J.-P."/>
            <person name="Gouzy J."/>
            <person name="Parra G."/>
            <person name="Lardier G."/>
            <person name="Chapple C."/>
            <person name="McKernan K.J."/>
            <person name="McEwan P."/>
            <person name="Bosak S."/>
            <person name="Kellis M."/>
            <person name="Volff J.-N."/>
            <person name="Guigo R."/>
            <person name="Zody M.C."/>
            <person name="Mesirov J."/>
            <person name="Lindblad-Toh K."/>
            <person name="Birren B."/>
            <person name="Nusbaum C."/>
            <person name="Kahn D."/>
            <person name="Robinson-Rechavi M."/>
            <person name="Laudet V."/>
            <person name="Schachter V."/>
            <person name="Quetier F."/>
            <person name="Saurin W."/>
            <person name="Scarpelli C."/>
            <person name="Wincker P."/>
            <person name="Lander E.S."/>
            <person name="Weissenbach J."/>
            <person name="Roest Crollius H."/>
        </authorList>
    </citation>
    <scope>NUCLEOTIDE SEQUENCE [LARGE SCALE GENOMIC DNA]</scope>
</reference>
<comment type="caution">
    <text evidence="1">The sequence shown here is derived from an EMBL/GenBank/DDBJ whole genome shotgun (WGS) entry which is preliminary data.</text>
</comment>